<feature type="compositionally biased region" description="Acidic residues" evidence="8">
    <location>
        <begin position="1134"/>
        <end position="1147"/>
    </location>
</feature>
<dbReference type="InterPro" id="IPR028889">
    <property type="entry name" value="USP"/>
</dbReference>
<dbReference type="InterPro" id="IPR018200">
    <property type="entry name" value="USP_CS"/>
</dbReference>
<feature type="region of interest" description="Disordered" evidence="8">
    <location>
        <begin position="1445"/>
        <end position="1516"/>
    </location>
</feature>
<dbReference type="PROSITE" id="PS00972">
    <property type="entry name" value="USP_1"/>
    <property type="match status" value="1"/>
</dbReference>
<protein>
    <recommendedName>
        <fullName evidence="3">ubiquitinyl hydrolase 1</fullName>
        <ecNumber evidence="3">3.4.19.12</ecNumber>
    </recommendedName>
</protein>
<name>A0A3N4LH46_9PEZI</name>
<dbReference type="Gene3D" id="3.30.2230.10">
    <property type="entry name" value="DUSP-like"/>
    <property type="match status" value="1"/>
</dbReference>
<feature type="compositionally biased region" description="Low complexity" evidence="8">
    <location>
        <begin position="261"/>
        <end position="274"/>
    </location>
</feature>
<dbReference type="EC" id="3.4.19.12" evidence="3"/>
<feature type="compositionally biased region" description="Polar residues" evidence="8">
    <location>
        <begin position="98"/>
        <end position="116"/>
    </location>
</feature>
<evidence type="ECO:0000313" key="11">
    <source>
        <dbReference type="EMBL" id="RPB22224.1"/>
    </source>
</evidence>
<feature type="domain" description="DUSP" evidence="10">
    <location>
        <begin position="272"/>
        <end position="413"/>
    </location>
</feature>
<feature type="region of interest" description="Disordered" evidence="8">
    <location>
        <begin position="1584"/>
        <end position="1678"/>
    </location>
</feature>
<dbReference type="STRING" id="1051890.A0A3N4LH46"/>
<feature type="region of interest" description="Disordered" evidence="8">
    <location>
        <begin position="1538"/>
        <end position="1567"/>
    </location>
</feature>
<dbReference type="PROSITE" id="PS50235">
    <property type="entry name" value="USP_3"/>
    <property type="match status" value="1"/>
</dbReference>
<proteinExistence type="inferred from homology"/>
<gene>
    <name evidence="11" type="ORF">L211DRAFT_869424</name>
</gene>
<reference evidence="11 12" key="1">
    <citation type="journal article" date="2018" name="Nat. Ecol. Evol.">
        <title>Pezizomycetes genomes reveal the molecular basis of ectomycorrhizal truffle lifestyle.</title>
        <authorList>
            <person name="Murat C."/>
            <person name="Payen T."/>
            <person name="Noel B."/>
            <person name="Kuo A."/>
            <person name="Morin E."/>
            <person name="Chen J."/>
            <person name="Kohler A."/>
            <person name="Krizsan K."/>
            <person name="Balestrini R."/>
            <person name="Da Silva C."/>
            <person name="Montanini B."/>
            <person name="Hainaut M."/>
            <person name="Levati E."/>
            <person name="Barry K.W."/>
            <person name="Belfiori B."/>
            <person name="Cichocki N."/>
            <person name="Clum A."/>
            <person name="Dockter R.B."/>
            <person name="Fauchery L."/>
            <person name="Guy J."/>
            <person name="Iotti M."/>
            <person name="Le Tacon F."/>
            <person name="Lindquist E.A."/>
            <person name="Lipzen A."/>
            <person name="Malagnac F."/>
            <person name="Mello A."/>
            <person name="Molinier V."/>
            <person name="Miyauchi S."/>
            <person name="Poulain J."/>
            <person name="Riccioni C."/>
            <person name="Rubini A."/>
            <person name="Sitrit Y."/>
            <person name="Splivallo R."/>
            <person name="Traeger S."/>
            <person name="Wang M."/>
            <person name="Zifcakova L."/>
            <person name="Wipf D."/>
            <person name="Zambonelli A."/>
            <person name="Paolocci F."/>
            <person name="Nowrousian M."/>
            <person name="Ottonello S."/>
            <person name="Baldrian P."/>
            <person name="Spatafora J.W."/>
            <person name="Henrissat B."/>
            <person name="Nagy L.G."/>
            <person name="Aury J.M."/>
            <person name="Wincker P."/>
            <person name="Grigoriev I.V."/>
            <person name="Bonfante P."/>
            <person name="Martin F.M."/>
        </authorList>
    </citation>
    <scope>NUCLEOTIDE SEQUENCE [LARGE SCALE GENOMIC DNA]</scope>
    <source>
        <strain evidence="11 12">ATCC MYA-4762</strain>
    </source>
</reference>
<evidence type="ECO:0000256" key="8">
    <source>
        <dbReference type="SAM" id="MobiDB-lite"/>
    </source>
</evidence>
<dbReference type="InterPro" id="IPR035927">
    <property type="entry name" value="DUSP-like_sf"/>
</dbReference>
<feature type="domain" description="USP" evidence="9">
    <location>
        <begin position="651"/>
        <end position="1437"/>
    </location>
</feature>
<comment type="catalytic activity">
    <reaction evidence="1">
        <text>Thiol-dependent hydrolysis of ester, thioester, amide, peptide and isopeptide bonds formed by the C-terminal Gly of ubiquitin (a 76-residue protein attached to proteins as an intracellular targeting signal).</text>
        <dbReference type="EC" id="3.4.19.12"/>
    </reaction>
</comment>
<feature type="compositionally biased region" description="Low complexity" evidence="8">
    <location>
        <begin position="122"/>
        <end position="134"/>
    </location>
</feature>
<dbReference type="PROSITE" id="PS51283">
    <property type="entry name" value="DUSP"/>
    <property type="match status" value="1"/>
</dbReference>
<feature type="compositionally biased region" description="Acidic residues" evidence="8">
    <location>
        <begin position="1610"/>
        <end position="1620"/>
    </location>
</feature>
<dbReference type="PANTHER" id="PTHR21646:SF24">
    <property type="entry name" value="UBIQUITIN CARBOXYL-TERMINAL HYDROLASE"/>
    <property type="match status" value="1"/>
</dbReference>
<keyword evidence="5" id="KW-0833">Ubl conjugation pathway</keyword>
<dbReference type="InterPro" id="IPR006615">
    <property type="entry name" value="Pept_C19_DUSP"/>
</dbReference>
<feature type="compositionally biased region" description="Polar residues" evidence="8">
    <location>
        <begin position="238"/>
        <end position="259"/>
    </location>
</feature>
<dbReference type="GO" id="GO:0004843">
    <property type="term" value="F:cysteine-type deubiquitinase activity"/>
    <property type="evidence" value="ECO:0007669"/>
    <property type="project" value="UniProtKB-EC"/>
</dbReference>
<dbReference type="InterPro" id="IPR050185">
    <property type="entry name" value="Ub_carboxyl-term_hydrolase"/>
</dbReference>
<dbReference type="PANTHER" id="PTHR21646">
    <property type="entry name" value="UBIQUITIN CARBOXYL-TERMINAL HYDROLASE"/>
    <property type="match status" value="1"/>
</dbReference>
<dbReference type="EMBL" id="ML121553">
    <property type="protein sequence ID" value="RPB22224.1"/>
    <property type="molecule type" value="Genomic_DNA"/>
</dbReference>
<comment type="similarity">
    <text evidence="2">Belongs to the peptidase C19 family.</text>
</comment>
<feature type="region of interest" description="Disordered" evidence="8">
    <location>
        <begin position="216"/>
        <end position="274"/>
    </location>
</feature>
<dbReference type="InterPro" id="IPR038765">
    <property type="entry name" value="Papain-like_cys_pep_sf"/>
</dbReference>
<feature type="compositionally biased region" description="Low complexity" evidence="8">
    <location>
        <begin position="1469"/>
        <end position="1483"/>
    </location>
</feature>
<dbReference type="GO" id="GO:0006508">
    <property type="term" value="P:proteolysis"/>
    <property type="evidence" value="ECO:0007669"/>
    <property type="project" value="UniProtKB-KW"/>
</dbReference>
<feature type="compositionally biased region" description="Low complexity" evidence="8">
    <location>
        <begin position="605"/>
        <end position="637"/>
    </location>
</feature>
<evidence type="ECO:0000259" key="10">
    <source>
        <dbReference type="PROSITE" id="PS51283"/>
    </source>
</evidence>
<keyword evidence="4" id="KW-0645">Protease</keyword>
<evidence type="ECO:0000256" key="1">
    <source>
        <dbReference type="ARBA" id="ARBA00000707"/>
    </source>
</evidence>
<evidence type="ECO:0000313" key="12">
    <source>
        <dbReference type="Proteomes" id="UP000267821"/>
    </source>
</evidence>
<dbReference type="SUPFAM" id="SSF54001">
    <property type="entry name" value="Cysteine proteinases"/>
    <property type="match status" value="1"/>
</dbReference>
<evidence type="ECO:0000256" key="3">
    <source>
        <dbReference type="ARBA" id="ARBA00012759"/>
    </source>
</evidence>
<keyword evidence="12" id="KW-1185">Reference proteome</keyword>
<evidence type="ECO:0000259" key="9">
    <source>
        <dbReference type="PROSITE" id="PS50235"/>
    </source>
</evidence>
<feature type="compositionally biased region" description="Pro residues" evidence="8">
    <location>
        <begin position="135"/>
        <end position="149"/>
    </location>
</feature>
<feature type="compositionally biased region" description="Pro residues" evidence="8">
    <location>
        <begin position="1113"/>
        <end position="1122"/>
    </location>
</feature>
<evidence type="ECO:0000256" key="2">
    <source>
        <dbReference type="ARBA" id="ARBA00009085"/>
    </source>
</evidence>
<dbReference type="Pfam" id="PF06337">
    <property type="entry name" value="DUSP"/>
    <property type="match status" value="1"/>
</dbReference>
<sequence length="1678" mass="184487">MADFIHGYEFFFEQHLLLNGSLADYSVRHKKEFLLRKLLQIPSQERRRLTLFSLTTILSTRQQRRLTTIPAGPPAMSETNHTALTATPAGPASEAIESGTQTQNPKVDGNTTQETAASDAMDTSVDPVPVTTATVPPPATGGLSPPPPIGTQDMNKQSLGFVRSQSPAKRPASEMDGEDEAEDYPVSLMSINNEQGGVLLGETEIVSAGPAPYTVPKSTPLVQSSSATRAPEPASETGVPTATATTIDTPLVSTSTTATAPELPSRPTSSPPTLDQQIQTVQLGIHRPMQEGEEYCVLSGKWLRKFLSHDTGSDIVLTKEEAEGPLGPIDNSDLVDKVSQQKMVTEGVILLDPTNAGIPADVNGTAAEAEFTPLLPGTMGVDFEVIPLDTWEFLVKLHGVAVNSPPPLKRKAVNTQTDTQLASNIQVELYLPTFTVYRLRDPSAETTHASLGVGVKPPAKIIAGRSERVYALLKKAKNLTGIDMSRKVRIWRLTNNGGASLDCSRSPSQANGKKGRGMIYDMAAFLELEAGSEKELVEIVVDNTNNRKYNGKMSINLAGLGDGGDILLEEQDLNGDWISERASKVAKTNGSMFSTAKAKIGSLVNRRANSANSSRSSSPARANHTSASASMSTSIMSRGREKRSGRPLGCCGLQNLGNTCYMNSALQCLRNCEELSKYFLSGRYKRELNPSNPLAHSGNVARSYAELLGHMFSATCPTSYAPRQFKNIIGRYGPAFSGYGQQDTQEFLAFLLDGLHEDLNRIHKKPYMEKPDSTDEMVGNEELIMELAEKCWGIYKARNDSAVADLFGGMYKSTLVCPECEKVSITFDPFMDLTLPLPVENVWSREIVFYPTGGKRLLKIPVDMDKNGTIKGLKEYIGNKLKIDPKKIMGSEMYKYKFFKHYEDSKPISGEILPRDQPMFYELEEVPTNFLPPTKTRSLLSRNDWENEQLMDKMIVPVFNRKRSRGVEYFGLPFFIVLDREEQKDYNAILAKVCERYQSQTTIELFDDSDSTSGFETPDQVVVHSEDESINEGKRVSENDGEDGYVDVQMVDVGEVETRQRPKRYSQRSLDKLRPLFTMKVGTKSNGDRALPTGWTDLNVSIDLASRLVRVQTPPPPTPPMRRPYESGLQAGSDESDEDDFDKDVDETFANPLDTQDSDDEATQVDDRARYSLEKRRSSIGPISPQIFYGNKVNNKKSKLQRETTSGSTPSSPPHFIQHEEQGPLIRLGEAIVCEWEDQSWETIFGGRNRNDDLRGYPLWEENDMEIFNDEELLAKRRTREGRRKRGIHLEDCLAEFAKEEILSETDPWYCPRCKEFRRARKKFELWKSPDVLVIHLKRFSSSRISRDKIDALIEFPVEGLDLSDRIGQKEDGKESIYDLFAVDNHYGGLGGGHYTAYAKNFENGQWYYFDDSSVTSVGNPTTAVTTAAYLLFYRRRSNKPLGGPVFEKLLGDSKTSPEEESGNGGADNGNDSGISDNSTSSSPRMLGRIGGRDSADNSRSSSPLVSGRAGSSTSGFKSFGGAGSNSNLFEAVPLPVLPPSPVLSGSQGPKSSSVLPPSYTETFGPQLPAEDIYEPQVAPKVSFTFSGKAPGTPTSTTGELGDSDRDADAEVDEDMFADSDDAREKFPVVEHDGITEVVIDANDGLGGGDNGDDDGEPHDVELSPERDDDKGGMDLDA</sequence>
<feature type="region of interest" description="Disordered" evidence="8">
    <location>
        <begin position="1184"/>
        <end position="1218"/>
    </location>
</feature>
<dbReference type="SUPFAM" id="SSF143791">
    <property type="entry name" value="DUSP-like"/>
    <property type="match status" value="1"/>
</dbReference>
<accession>A0A3N4LH46</accession>
<feature type="region of interest" description="Disordered" evidence="8">
    <location>
        <begin position="604"/>
        <end position="645"/>
    </location>
</feature>
<dbReference type="InParanoid" id="A0A3N4LH46"/>
<dbReference type="GO" id="GO:0016579">
    <property type="term" value="P:protein deubiquitination"/>
    <property type="evidence" value="ECO:0007669"/>
    <property type="project" value="InterPro"/>
</dbReference>
<feature type="compositionally biased region" description="Basic and acidic residues" evidence="8">
    <location>
        <begin position="1621"/>
        <end position="1635"/>
    </location>
</feature>
<evidence type="ECO:0000256" key="7">
    <source>
        <dbReference type="ARBA" id="ARBA00022807"/>
    </source>
</evidence>
<feature type="region of interest" description="Disordered" evidence="8">
    <location>
        <begin position="162"/>
        <end position="181"/>
    </location>
</feature>
<feature type="compositionally biased region" description="Polar residues" evidence="8">
    <location>
        <begin position="1551"/>
        <end position="1564"/>
    </location>
</feature>
<dbReference type="Gene3D" id="3.90.70.10">
    <property type="entry name" value="Cysteine proteinases"/>
    <property type="match status" value="2"/>
</dbReference>
<feature type="compositionally biased region" description="Basic and acidic residues" evidence="8">
    <location>
        <begin position="1658"/>
        <end position="1678"/>
    </location>
</feature>
<evidence type="ECO:0000256" key="4">
    <source>
        <dbReference type="ARBA" id="ARBA00022670"/>
    </source>
</evidence>
<dbReference type="Proteomes" id="UP000267821">
    <property type="component" value="Unassembled WGS sequence"/>
</dbReference>
<dbReference type="PROSITE" id="PS00973">
    <property type="entry name" value="USP_2"/>
    <property type="match status" value="1"/>
</dbReference>
<feature type="region of interest" description="Disordered" evidence="8">
    <location>
        <begin position="84"/>
        <end position="155"/>
    </location>
</feature>
<dbReference type="OrthoDB" id="952271at2759"/>
<dbReference type="Pfam" id="PF00443">
    <property type="entry name" value="UCH"/>
    <property type="match status" value="1"/>
</dbReference>
<feature type="compositionally biased region" description="Polar residues" evidence="8">
    <location>
        <begin position="216"/>
        <end position="228"/>
    </location>
</feature>
<dbReference type="CDD" id="cd02674">
    <property type="entry name" value="Peptidase_C19R"/>
    <property type="match status" value="1"/>
</dbReference>
<keyword evidence="6" id="KW-0378">Hydrolase</keyword>
<dbReference type="InterPro" id="IPR001394">
    <property type="entry name" value="Peptidase_C19_UCH"/>
</dbReference>
<keyword evidence="7" id="KW-0788">Thiol protease</keyword>
<evidence type="ECO:0000256" key="5">
    <source>
        <dbReference type="ARBA" id="ARBA00022786"/>
    </source>
</evidence>
<organism evidence="11 12">
    <name type="scientific">Terfezia boudieri ATCC MYA-4762</name>
    <dbReference type="NCBI Taxonomy" id="1051890"/>
    <lineage>
        <taxon>Eukaryota</taxon>
        <taxon>Fungi</taxon>
        <taxon>Dikarya</taxon>
        <taxon>Ascomycota</taxon>
        <taxon>Pezizomycotina</taxon>
        <taxon>Pezizomycetes</taxon>
        <taxon>Pezizales</taxon>
        <taxon>Pezizaceae</taxon>
        <taxon>Terfezia</taxon>
    </lineage>
</organism>
<feature type="region of interest" description="Disordered" evidence="8">
    <location>
        <begin position="1110"/>
        <end position="1166"/>
    </location>
</feature>
<evidence type="ECO:0000256" key="6">
    <source>
        <dbReference type="ARBA" id="ARBA00022801"/>
    </source>
</evidence>